<dbReference type="Gene3D" id="3.90.1720.10">
    <property type="entry name" value="endopeptidase domain like (from Nostoc punctiforme)"/>
    <property type="match status" value="1"/>
</dbReference>
<feature type="domain" description="NlpC/P60" evidence="5">
    <location>
        <begin position="150"/>
        <end position="274"/>
    </location>
</feature>
<evidence type="ECO:0000256" key="4">
    <source>
        <dbReference type="ARBA" id="ARBA00022807"/>
    </source>
</evidence>
<dbReference type="PANTHER" id="PTHR47359">
    <property type="entry name" value="PEPTIDOGLYCAN DL-ENDOPEPTIDASE CWLO"/>
    <property type="match status" value="1"/>
</dbReference>
<keyword evidence="2" id="KW-0645">Protease</keyword>
<dbReference type="InterPro" id="IPR041382">
    <property type="entry name" value="SH3_16"/>
</dbReference>
<evidence type="ECO:0000313" key="7">
    <source>
        <dbReference type="Proteomes" id="UP000244446"/>
    </source>
</evidence>
<evidence type="ECO:0000313" key="6">
    <source>
        <dbReference type="EMBL" id="PVA10372.1"/>
    </source>
</evidence>
<evidence type="ECO:0000256" key="3">
    <source>
        <dbReference type="ARBA" id="ARBA00022801"/>
    </source>
</evidence>
<dbReference type="GO" id="GO:0006508">
    <property type="term" value="P:proteolysis"/>
    <property type="evidence" value="ECO:0007669"/>
    <property type="project" value="UniProtKB-KW"/>
</dbReference>
<dbReference type="OrthoDB" id="9813368at2"/>
<dbReference type="Pfam" id="PF18348">
    <property type="entry name" value="SH3_16"/>
    <property type="match status" value="1"/>
</dbReference>
<evidence type="ECO:0000256" key="2">
    <source>
        <dbReference type="ARBA" id="ARBA00022670"/>
    </source>
</evidence>
<dbReference type="Gene3D" id="2.30.30.40">
    <property type="entry name" value="SH3 Domains"/>
    <property type="match status" value="1"/>
</dbReference>
<protein>
    <submittedName>
        <fullName evidence="6">NLP/P60 hydrolase</fullName>
    </submittedName>
</protein>
<dbReference type="InterPro" id="IPR038765">
    <property type="entry name" value="Papain-like_cys_pep_sf"/>
</dbReference>
<comment type="similarity">
    <text evidence="1">Belongs to the peptidase C40 family.</text>
</comment>
<dbReference type="Proteomes" id="UP000244446">
    <property type="component" value="Unassembled WGS sequence"/>
</dbReference>
<evidence type="ECO:0000256" key="1">
    <source>
        <dbReference type="ARBA" id="ARBA00007074"/>
    </source>
</evidence>
<sequence>MSDPRLTPANGRVAATALRGKVKAARFTDGAARHVAVPVANLLHAPHGRRERQLLMGAPVTSFETYEGWCFVQAEDGYVGYLPENALCDATPPTHWVAARATHAYAQADLKSAEQVALSHLSRVQVLSASGAWARTPQGHIPAQHLQPLPMTAPDPVAVAELYLGTPYLWGGNSAFGIDCSGLVQVGCRACGIACPGDSDLQEAALGQVLPQEAGLQRGDLIFWRGHVAWMLDANRILHANAHQMAVGVEHLSSAIARIEAEGGGPPASRKRLAPQG</sequence>
<keyword evidence="4" id="KW-0788">Thiol protease</keyword>
<dbReference type="InterPro" id="IPR051794">
    <property type="entry name" value="PG_Endopeptidase_C40"/>
</dbReference>
<dbReference type="GO" id="GO:0008234">
    <property type="term" value="F:cysteine-type peptidase activity"/>
    <property type="evidence" value="ECO:0007669"/>
    <property type="project" value="UniProtKB-KW"/>
</dbReference>
<dbReference type="RefSeq" id="WP_108691884.1">
    <property type="nucleotide sequence ID" value="NZ_QCYH01000004.1"/>
</dbReference>
<accession>A0A2T7G7I2</accession>
<proteinExistence type="inferred from homology"/>
<evidence type="ECO:0000259" key="5">
    <source>
        <dbReference type="PROSITE" id="PS51935"/>
    </source>
</evidence>
<dbReference type="Pfam" id="PF00877">
    <property type="entry name" value="NLPC_P60"/>
    <property type="match status" value="1"/>
</dbReference>
<comment type="caution">
    <text evidence="6">The sequence shown here is derived from an EMBL/GenBank/DDBJ whole genome shotgun (WGS) entry which is preliminary data.</text>
</comment>
<reference evidence="6 7" key="1">
    <citation type="submission" date="2018-04" db="EMBL/GenBank/DDBJ databases">
        <title>Pelagivirga bohaiensis gen. nov., sp. nov., a bacterium isolated from the Bohai Sea.</title>
        <authorList>
            <person name="Ji X."/>
        </authorList>
    </citation>
    <scope>NUCLEOTIDE SEQUENCE [LARGE SCALE GENOMIC DNA]</scope>
    <source>
        <strain evidence="6 7">BH-SD19</strain>
    </source>
</reference>
<keyword evidence="3 6" id="KW-0378">Hydrolase</keyword>
<dbReference type="EMBL" id="QCYH01000004">
    <property type="protein sequence ID" value="PVA10372.1"/>
    <property type="molecule type" value="Genomic_DNA"/>
</dbReference>
<dbReference type="PROSITE" id="PS51935">
    <property type="entry name" value="NLPC_P60"/>
    <property type="match status" value="1"/>
</dbReference>
<name>A0A2T7G7I2_9RHOB</name>
<dbReference type="AlphaFoldDB" id="A0A2T7G7I2"/>
<dbReference type="InterPro" id="IPR000064">
    <property type="entry name" value="NLP_P60_dom"/>
</dbReference>
<dbReference type="PANTHER" id="PTHR47359:SF3">
    <property type="entry name" value="NLP_P60 DOMAIN-CONTAINING PROTEIN-RELATED"/>
    <property type="match status" value="1"/>
</dbReference>
<keyword evidence="7" id="KW-1185">Reference proteome</keyword>
<dbReference type="SUPFAM" id="SSF54001">
    <property type="entry name" value="Cysteine proteinases"/>
    <property type="match status" value="1"/>
</dbReference>
<gene>
    <name evidence="6" type="ORF">DC366_09045</name>
</gene>
<organism evidence="6 7">
    <name type="scientific">Pelagivirga sediminicola</name>
    <dbReference type="NCBI Taxonomy" id="2170575"/>
    <lineage>
        <taxon>Bacteria</taxon>
        <taxon>Pseudomonadati</taxon>
        <taxon>Pseudomonadota</taxon>
        <taxon>Alphaproteobacteria</taxon>
        <taxon>Rhodobacterales</taxon>
        <taxon>Paracoccaceae</taxon>
        <taxon>Pelagivirga</taxon>
    </lineage>
</organism>